<dbReference type="InterPro" id="IPR027795">
    <property type="entry name" value="CASTOR_ACT_dom"/>
</dbReference>
<dbReference type="AlphaFoldDB" id="A0A2J9V1K1"/>
<feature type="domain" description="DUF2241" evidence="1">
    <location>
        <begin position="2"/>
        <end position="68"/>
    </location>
</feature>
<evidence type="ECO:0000313" key="4">
    <source>
        <dbReference type="Proteomes" id="UP000053748"/>
    </source>
</evidence>
<dbReference type="PANTHER" id="PTHR39199:SF1">
    <property type="entry name" value="BLR5128 PROTEIN"/>
    <property type="match status" value="1"/>
</dbReference>
<dbReference type="Pfam" id="PF10000">
    <property type="entry name" value="ACT_3"/>
    <property type="match status" value="1"/>
</dbReference>
<organism evidence="3 4">
    <name type="scientific">Vibrio mimicus</name>
    <dbReference type="NCBI Taxonomy" id="674"/>
    <lineage>
        <taxon>Bacteria</taxon>
        <taxon>Pseudomonadati</taxon>
        <taxon>Pseudomonadota</taxon>
        <taxon>Gammaproteobacteria</taxon>
        <taxon>Vibrionales</taxon>
        <taxon>Vibrionaceae</taxon>
        <taxon>Vibrio</taxon>
    </lineage>
</organism>
<reference evidence="3" key="1">
    <citation type="submission" date="2017-12" db="EMBL/GenBank/DDBJ databases">
        <title>FDA dAtabase for Regulatory Grade micrObial Sequences (FDA-ARGOS): Supporting development and validation of Infectious Disease Dx tests.</title>
        <authorList>
            <person name="Hoffmann M."/>
            <person name="Allard M."/>
            <person name="Evans P."/>
            <person name="Brown E."/>
            <person name="Tallon L.J."/>
            <person name="Sadzewicz L."/>
            <person name="Sengamalay N."/>
            <person name="Ott S."/>
            <person name="Godinez A."/>
            <person name="Nagaraj S."/>
            <person name="Vavikolanu K."/>
            <person name="Aluvathingal J."/>
            <person name="Nadendla S."/>
            <person name="Hobson J."/>
            <person name="Sichtig H."/>
        </authorList>
    </citation>
    <scope>NUCLEOTIDE SEQUENCE [LARGE SCALE GENOMIC DNA]</scope>
    <source>
        <strain evidence="3">FDAARGOS_113</strain>
    </source>
</reference>
<dbReference type="PANTHER" id="PTHR39199">
    <property type="entry name" value="BLR5128 PROTEIN"/>
    <property type="match status" value="1"/>
</dbReference>
<proteinExistence type="predicted"/>
<dbReference type="Proteomes" id="UP000053748">
    <property type="component" value="Unassembled WGS sequence"/>
</dbReference>
<dbReference type="STRING" id="674.VM_11220"/>
<dbReference type="RefSeq" id="WP_000014288.1">
    <property type="nucleotide sequence ID" value="NZ_CAWMSS010000001.1"/>
</dbReference>
<accession>A0A2J9V1K1</accession>
<evidence type="ECO:0000259" key="1">
    <source>
        <dbReference type="Pfam" id="PF10000"/>
    </source>
</evidence>
<dbReference type="Pfam" id="PF13840">
    <property type="entry name" value="ACT_7"/>
    <property type="match status" value="1"/>
</dbReference>
<keyword evidence="4" id="KW-1185">Reference proteome</keyword>
<comment type="caution">
    <text evidence="3">The sequence shown here is derived from an EMBL/GenBank/DDBJ whole genome shotgun (WGS) entry which is preliminary data.</text>
</comment>
<dbReference type="EMBL" id="LOSJ02000002">
    <property type="protein sequence ID" value="PNM57666.1"/>
    <property type="molecule type" value="Genomic_DNA"/>
</dbReference>
<dbReference type="SUPFAM" id="SSF55021">
    <property type="entry name" value="ACT-like"/>
    <property type="match status" value="2"/>
</dbReference>
<evidence type="ECO:0000313" key="3">
    <source>
        <dbReference type="EMBL" id="PNM57666.1"/>
    </source>
</evidence>
<sequence>MSGIKNLDLLLQSMSPELVAGDYVFCTVSGALSDYLHLEPLATFREPEGLTLVLAAEKAQQAGLESSALFNLITLTVHSSLEAVGLTAAFATKLAEYGISANVIAGYYHDHIFVQKEKAQQALQALSEFAQR</sequence>
<feature type="domain" description="CASTOR ACT" evidence="2">
    <location>
        <begin position="71"/>
        <end position="128"/>
    </location>
</feature>
<gene>
    <name evidence="3" type="ORF">AL544_017240</name>
</gene>
<protein>
    <submittedName>
        <fullName evidence="3">ACT domain-containing protein</fullName>
    </submittedName>
</protein>
<dbReference type="Gene3D" id="3.30.2130.10">
    <property type="entry name" value="VC0802-like"/>
    <property type="match status" value="1"/>
</dbReference>
<name>A0A2J9V1K1_VIBMI</name>
<dbReference type="InterPro" id="IPR018717">
    <property type="entry name" value="DUF2241"/>
</dbReference>
<dbReference type="OrthoDB" id="517867at2"/>
<dbReference type="InterPro" id="IPR045865">
    <property type="entry name" value="ACT-like_dom_sf"/>
</dbReference>
<evidence type="ECO:0000259" key="2">
    <source>
        <dbReference type="Pfam" id="PF13840"/>
    </source>
</evidence>